<gene>
    <name evidence="4" type="primary">rlpA</name>
    <name evidence="7" type="ORF">E6W36_14345</name>
</gene>
<keyword evidence="3 4" id="KW-0961">Cell wall biogenesis/degradation</keyword>
<dbReference type="PROSITE" id="PS51724">
    <property type="entry name" value="SPOR"/>
    <property type="match status" value="1"/>
</dbReference>
<dbReference type="Gene3D" id="3.30.70.1070">
    <property type="entry name" value="Sporulation related repeat"/>
    <property type="match status" value="1"/>
</dbReference>
<evidence type="ECO:0000256" key="3">
    <source>
        <dbReference type="ARBA" id="ARBA00023316"/>
    </source>
</evidence>
<evidence type="ECO:0000256" key="1">
    <source>
        <dbReference type="ARBA" id="ARBA00022729"/>
    </source>
</evidence>
<comment type="similarity">
    <text evidence="4 5">Belongs to the RlpA family.</text>
</comment>
<name>A0A4D7C584_9SPHN</name>
<evidence type="ECO:0000256" key="2">
    <source>
        <dbReference type="ARBA" id="ARBA00023239"/>
    </source>
</evidence>
<organism evidence="7 8">
    <name type="scientific">Hankyongella ginsenosidimutans</name>
    <dbReference type="NCBI Taxonomy" id="1763828"/>
    <lineage>
        <taxon>Bacteria</taxon>
        <taxon>Pseudomonadati</taxon>
        <taxon>Pseudomonadota</taxon>
        <taxon>Alphaproteobacteria</taxon>
        <taxon>Sphingomonadales</taxon>
        <taxon>Sphingomonadaceae</taxon>
        <taxon>Hankyongella</taxon>
    </lineage>
</organism>
<dbReference type="InterPro" id="IPR034718">
    <property type="entry name" value="RlpA"/>
</dbReference>
<dbReference type="GO" id="GO:0008932">
    <property type="term" value="F:lytic endotransglycosylase activity"/>
    <property type="evidence" value="ECO:0007669"/>
    <property type="project" value="UniProtKB-UniRule"/>
</dbReference>
<dbReference type="NCBIfam" id="TIGR00413">
    <property type="entry name" value="rlpA"/>
    <property type="match status" value="1"/>
</dbReference>
<dbReference type="Proteomes" id="UP000298714">
    <property type="component" value="Chromosome"/>
</dbReference>
<dbReference type="AlphaFoldDB" id="A0A4D7C584"/>
<dbReference type="SUPFAM" id="SSF50685">
    <property type="entry name" value="Barwin-like endoglucanases"/>
    <property type="match status" value="1"/>
</dbReference>
<accession>A0A4D7C584</accession>
<dbReference type="EC" id="4.2.2.-" evidence="4"/>
<dbReference type="GO" id="GO:0071555">
    <property type="term" value="P:cell wall organization"/>
    <property type="evidence" value="ECO:0007669"/>
    <property type="project" value="UniProtKB-KW"/>
</dbReference>
<dbReference type="Pfam" id="PF05036">
    <property type="entry name" value="SPOR"/>
    <property type="match status" value="1"/>
</dbReference>
<dbReference type="InterPro" id="IPR007730">
    <property type="entry name" value="SPOR-like_dom"/>
</dbReference>
<evidence type="ECO:0000256" key="5">
    <source>
        <dbReference type="RuleBase" id="RU003495"/>
    </source>
</evidence>
<reference evidence="8" key="1">
    <citation type="submission" date="2019-04" db="EMBL/GenBank/DDBJ databases">
        <title>Complete genome sequence of Sphingomonas sp. W1-2-3.</title>
        <authorList>
            <person name="Im W.T."/>
        </authorList>
    </citation>
    <scope>NUCLEOTIDE SEQUENCE [LARGE SCALE GENOMIC DNA]</scope>
    <source>
        <strain evidence="8">W1-2-3</strain>
    </source>
</reference>
<dbReference type="CDD" id="cd22268">
    <property type="entry name" value="DPBB_RlpA-like"/>
    <property type="match status" value="1"/>
</dbReference>
<keyword evidence="1" id="KW-0732">Signal</keyword>
<dbReference type="EMBL" id="CP039704">
    <property type="protein sequence ID" value="QCI80261.1"/>
    <property type="molecule type" value="Genomic_DNA"/>
</dbReference>
<dbReference type="PANTHER" id="PTHR34183">
    <property type="entry name" value="ENDOLYTIC PEPTIDOGLYCAN TRANSGLYCOSYLASE RLPA"/>
    <property type="match status" value="1"/>
</dbReference>
<evidence type="ECO:0000256" key="4">
    <source>
        <dbReference type="HAMAP-Rule" id="MF_02071"/>
    </source>
</evidence>
<dbReference type="Gene3D" id="2.40.40.10">
    <property type="entry name" value="RlpA-like domain"/>
    <property type="match status" value="1"/>
</dbReference>
<evidence type="ECO:0000313" key="8">
    <source>
        <dbReference type="Proteomes" id="UP000298714"/>
    </source>
</evidence>
<keyword evidence="2 4" id="KW-0456">Lyase</keyword>
<keyword evidence="8" id="KW-1185">Reference proteome</keyword>
<dbReference type="InterPro" id="IPR036908">
    <property type="entry name" value="RlpA-like_sf"/>
</dbReference>
<proteinExistence type="inferred from homology"/>
<dbReference type="GO" id="GO:0042834">
    <property type="term" value="F:peptidoglycan binding"/>
    <property type="evidence" value="ECO:0007669"/>
    <property type="project" value="InterPro"/>
</dbReference>
<dbReference type="PANTHER" id="PTHR34183:SF8">
    <property type="entry name" value="ENDOLYTIC PEPTIDOGLYCAN TRANSGLYCOSYLASE RLPA-RELATED"/>
    <property type="match status" value="1"/>
</dbReference>
<dbReference type="SUPFAM" id="SSF110997">
    <property type="entry name" value="Sporulation related repeat"/>
    <property type="match status" value="1"/>
</dbReference>
<evidence type="ECO:0000313" key="7">
    <source>
        <dbReference type="EMBL" id="QCI80261.1"/>
    </source>
</evidence>
<sequence length="201" mass="21582">MNGRTYVPRDERDYQESGVASWYGPGFAGKRTANGEIFDPNELSAAHRTLPLPSYVEVTNRDNGRSVVVRVNDRGPFARDRIIDLSRRAAQLLGFDARGTAPVLVRRVYPKGAPVASAPDASVSLPRETPLYVQIGAFADAVRADSLARSLGDIGPALLQQGPDGLTRVRLGPFAGQMDAQRALSAVHAAGYTEARLLPDG</sequence>
<dbReference type="GO" id="GO:0000270">
    <property type="term" value="P:peptidoglycan metabolic process"/>
    <property type="evidence" value="ECO:0007669"/>
    <property type="project" value="UniProtKB-UniRule"/>
</dbReference>
<feature type="domain" description="SPOR" evidence="6">
    <location>
        <begin position="125"/>
        <end position="200"/>
    </location>
</feature>
<protein>
    <recommendedName>
        <fullName evidence="4">Endolytic peptidoglycan transglycosylase RlpA</fullName>
        <ecNumber evidence="4">4.2.2.-</ecNumber>
    </recommendedName>
</protein>
<dbReference type="InterPro" id="IPR036680">
    <property type="entry name" value="SPOR-like_sf"/>
</dbReference>
<dbReference type="Pfam" id="PF03330">
    <property type="entry name" value="DPBB_1"/>
    <property type="match status" value="1"/>
</dbReference>
<comment type="function">
    <text evidence="4">Lytic transglycosylase with a strong preference for naked glycan strands that lack stem peptides.</text>
</comment>
<dbReference type="KEGG" id="hgn:E6W36_14345"/>
<dbReference type="InterPro" id="IPR012997">
    <property type="entry name" value="RplA"/>
</dbReference>
<dbReference type="HAMAP" id="MF_02071">
    <property type="entry name" value="RlpA"/>
    <property type="match status" value="1"/>
</dbReference>
<evidence type="ECO:0000259" key="6">
    <source>
        <dbReference type="PROSITE" id="PS51724"/>
    </source>
</evidence>
<dbReference type="InterPro" id="IPR009009">
    <property type="entry name" value="RlpA-like_DPBB"/>
</dbReference>